<dbReference type="Proteomes" id="UP000095455">
    <property type="component" value="Unassembled WGS sequence"/>
</dbReference>
<reference evidence="1 2" key="1">
    <citation type="submission" date="2015-09" db="EMBL/GenBank/DDBJ databases">
        <authorList>
            <consortium name="Pathogen Informatics"/>
        </authorList>
    </citation>
    <scope>NUCLEOTIDE SEQUENCE [LARGE SCALE GENOMIC DNA]</scope>
    <source>
        <strain evidence="1 2">2789STDY5608822</strain>
    </source>
</reference>
<accession>A0A8D9P023</accession>
<proteinExistence type="predicted"/>
<organism evidence="1 2">
    <name type="scientific">Parabacteroides distasonis</name>
    <dbReference type="NCBI Taxonomy" id="823"/>
    <lineage>
        <taxon>Bacteria</taxon>
        <taxon>Pseudomonadati</taxon>
        <taxon>Bacteroidota</taxon>
        <taxon>Bacteroidia</taxon>
        <taxon>Bacteroidales</taxon>
        <taxon>Tannerellaceae</taxon>
        <taxon>Parabacteroides</taxon>
    </lineage>
</organism>
<sequence>MLDITISETNTDRRYTIEDEENVIRLLSIPSCLNSNGRLTPVAFSLYHNNEDYVSISRLFYSSRDECIELGKKIKVWASKGDEFAGLAELNAGKIRSISSTQILLLSKYKEDFKAHAGISFKNENGDIYVNIKKGTPSPAWLIPLQQRLCLISKVEKIDLKK</sequence>
<dbReference type="EMBL" id="CYYK01000002">
    <property type="protein sequence ID" value="CUN57224.1"/>
    <property type="molecule type" value="Genomic_DNA"/>
</dbReference>
<dbReference type="AlphaFoldDB" id="A0A8D9P023"/>
<evidence type="ECO:0000313" key="2">
    <source>
        <dbReference type="Proteomes" id="UP000095455"/>
    </source>
</evidence>
<comment type="caution">
    <text evidence="1">The sequence shown here is derived from an EMBL/GenBank/DDBJ whole genome shotgun (WGS) entry which is preliminary data.</text>
</comment>
<gene>
    <name evidence="1" type="ORF">ERS852380_00612</name>
</gene>
<protein>
    <submittedName>
        <fullName evidence="1">Uncharacterized protein</fullName>
    </submittedName>
</protein>
<evidence type="ECO:0000313" key="1">
    <source>
        <dbReference type="EMBL" id="CUN57224.1"/>
    </source>
</evidence>
<dbReference type="RefSeq" id="WP_157395943.1">
    <property type="nucleotide sequence ID" value="NZ_CYYK01000002.1"/>
</dbReference>
<name>A0A8D9P023_PARDI</name>